<reference evidence="3" key="1">
    <citation type="submission" date="2020-09" db="EMBL/GenBank/DDBJ databases">
        <title>Genome-Enabled Discovery of Anthraquinone Biosynthesis in Senna tora.</title>
        <authorList>
            <person name="Kang S.-H."/>
            <person name="Pandey R.P."/>
            <person name="Lee C.-M."/>
            <person name="Sim J.-S."/>
            <person name="Jeong J.-T."/>
            <person name="Choi B.-S."/>
            <person name="Jung M."/>
            <person name="Ginzburg D."/>
            <person name="Zhao K."/>
            <person name="Won S.Y."/>
            <person name="Oh T.-J."/>
            <person name="Yu Y."/>
            <person name="Kim N.-H."/>
            <person name="Lee O.R."/>
            <person name="Lee T.-H."/>
            <person name="Bashyal P."/>
            <person name="Kim T.-S."/>
            <person name="Lee W.-H."/>
            <person name="Kawkins C."/>
            <person name="Kim C.-K."/>
            <person name="Kim J.S."/>
            <person name="Ahn B.O."/>
            <person name="Rhee S.Y."/>
            <person name="Sohng J.K."/>
        </authorList>
    </citation>
    <scope>NUCLEOTIDE SEQUENCE</scope>
    <source>
        <tissue evidence="3">Leaf</tissue>
    </source>
</reference>
<sequence>MVVFATMIGAIIVGGATSQDHSFSSLLFHILQSESFPNALPPFGASQNVAFIILNPHEAANSRNRTSCTPYTPSRTSPSPPSGSSPAPRRPETLRALRSGRTSPPGTRTGADSVCTATRRSPAPTPPPPPRRRSAAATAGPSGSRTRLRRRAPGCRATRSRRRRRGAESVCSGLRLECCLCETSRRRFAARFTAAAKMTIGDRRRILR</sequence>
<keyword evidence="2" id="KW-0732">Signal</keyword>
<evidence type="ECO:0000313" key="4">
    <source>
        <dbReference type="Proteomes" id="UP000634136"/>
    </source>
</evidence>
<feature type="compositionally biased region" description="Low complexity" evidence="1">
    <location>
        <begin position="65"/>
        <end position="77"/>
    </location>
</feature>
<feature type="compositionally biased region" description="Basic residues" evidence="1">
    <location>
        <begin position="146"/>
        <end position="165"/>
    </location>
</feature>
<evidence type="ECO:0000313" key="3">
    <source>
        <dbReference type="EMBL" id="KAF7838584.1"/>
    </source>
</evidence>
<feature type="compositionally biased region" description="Low complexity" evidence="1">
    <location>
        <begin position="135"/>
        <end position="145"/>
    </location>
</feature>
<dbReference type="Proteomes" id="UP000634136">
    <property type="component" value="Unassembled WGS sequence"/>
</dbReference>
<evidence type="ECO:0000256" key="2">
    <source>
        <dbReference type="SAM" id="SignalP"/>
    </source>
</evidence>
<proteinExistence type="predicted"/>
<protein>
    <submittedName>
        <fullName evidence="3">Tetraspanin-11</fullName>
    </submittedName>
</protein>
<comment type="caution">
    <text evidence="3">The sequence shown here is derived from an EMBL/GenBank/DDBJ whole genome shotgun (WGS) entry which is preliminary data.</text>
</comment>
<feature type="chain" id="PRO_5032970730" evidence="2">
    <location>
        <begin position="19"/>
        <end position="208"/>
    </location>
</feature>
<gene>
    <name evidence="3" type="ORF">G2W53_007066</name>
</gene>
<dbReference type="AlphaFoldDB" id="A0A834X5R9"/>
<dbReference type="EMBL" id="JAAIUW010000003">
    <property type="protein sequence ID" value="KAF7838584.1"/>
    <property type="molecule type" value="Genomic_DNA"/>
</dbReference>
<feature type="region of interest" description="Disordered" evidence="1">
    <location>
        <begin position="61"/>
        <end position="166"/>
    </location>
</feature>
<evidence type="ECO:0000256" key="1">
    <source>
        <dbReference type="SAM" id="MobiDB-lite"/>
    </source>
</evidence>
<feature type="signal peptide" evidence="2">
    <location>
        <begin position="1"/>
        <end position="18"/>
    </location>
</feature>
<accession>A0A834X5R9</accession>
<name>A0A834X5R9_9FABA</name>
<keyword evidence="4" id="KW-1185">Reference proteome</keyword>
<organism evidence="3 4">
    <name type="scientific">Senna tora</name>
    <dbReference type="NCBI Taxonomy" id="362788"/>
    <lineage>
        <taxon>Eukaryota</taxon>
        <taxon>Viridiplantae</taxon>
        <taxon>Streptophyta</taxon>
        <taxon>Embryophyta</taxon>
        <taxon>Tracheophyta</taxon>
        <taxon>Spermatophyta</taxon>
        <taxon>Magnoliopsida</taxon>
        <taxon>eudicotyledons</taxon>
        <taxon>Gunneridae</taxon>
        <taxon>Pentapetalae</taxon>
        <taxon>rosids</taxon>
        <taxon>fabids</taxon>
        <taxon>Fabales</taxon>
        <taxon>Fabaceae</taxon>
        <taxon>Caesalpinioideae</taxon>
        <taxon>Cassia clade</taxon>
        <taxon>Senna</taxon>
    </lineage>
</organism>